<dbReference type="InterPro" id="IPR049730">
    <property type="entry name" value="SNF2/RAD54-like_C"/>
</dbReference>
<dbReference type="FunFam" id="3.40.50.300:FF:000533">
    <property type="entry name" value="Helicase, Snf2 family"/>
    <property type="match status" value="1"/>
</dbReference>
<dbReference type="CDD" id="cd18012">
    <property type="entry name" value="DEXQc_arch_SWI2_SNF2"/>
    <property type="match status" value="1"/>
</dbReference>
<organism evidence="6 7">
    <name type="scientific">Cohnella xylanilytica</name>
    <dbReference type="NCBI Taxonomy" id="557555"/>
    <lineage>
        <taxon>Bacteria</taxon>
        <taxon>Bacillati</taxon>
        <taxon>Bacillota</taxon>
        <taxon>Bacilli</taxon>
        <taxon>Bacillales</taxon>
        <taxon>Paenibacillaceae</taxon>
        <taxon>Cohnella</taxon>
    </lineage>
</organism>
<dbReference type="InterPro" id="IPR038718">
    <property type="entry name" value="SNF2-like_sf"/>
</dbReference>
<dbReference type="RefSeq" id="WP_185139538.1">
    <property type="nucleotide sequence ID" value="NZ_JACJVR010000130.1"/>
</dbReference>
<evidence type="ECO:0000256" key="1">
    <source>
        <dbReference type="ARBA" id="ARBA00022801"/>
    </source>
</evidence>
<gene>
    <name evidence="6" type="ORF">H7B90_29795</name>
</gene>
<dbReference type="Pfam" id="PF08455">
    <property type="entry name" value="SNF2_assoc"/>
    <property type="match status" value="1"/>
</dbReference>
<dbReference type="PROSITE" id="PS50966">
    <property type="entry name" value="ZF_SWIM"/>
    <property type="match status" value="1"/>
</dbReference>
<dbReference type="GO" id="GO:0005524">
    <property type="term" value="F:ATP binding"/>
    <property type="evidence" value="ECO:0007669"/>
    <property type="project" value="InterPro"/>
</dbReference>
<keyword evidence="6" id="KW-0547">Nucleotide-binding</keyword>
<accession>A0A841U7F2</accession>
<dbReference type="PROSITE" id="PS51192">
    <property type="entry name" value="HELICASE_ATP_BIND_1"/>
    <property type="match status" value="1"/>
</dbReference>
<keyword evidence="6" id="KW-0067">ATP-binding</keyword>
<dbReference type="InterPro" id="IPR001650">
    <property type="entry name" value="Helicase_C-like"/>
</dbReference>
<proteinExistence type="predicted"/>
<dbReference type="InterPro" id="IPR014001">
    <property type="entry name" value="Helicase_ATP-bd"/>
</dbReference>
<evidence type="ECO:0000313" key="7">
    <source>
        <dbReference type="Proteomes" id="UP000553776"/>
    </source>
</evidence>
<dbReference type="CDD" id="cd18793">
    <property type="entry name" value="SF2_C_SNF"/>
    <property type="match status" value="1"/>
</dbReference>
<dbReference type="InterPro" id="IPR027417">
    <property type="entry name" value="P-loop_NTPase"/>
</dbReference>
<dbReference type="GO" id="GO:0008270">
    <property type="term" value="F:zinc ion binding"/>
    <property type="evidence" value="ECO:0007669"/>
    <property type="project" value="UniProtKB-KW"/>
</dbReference>
<evidence type="ECO:0000259" key="3">
    <source>
        <dbReference type="PROSITE" id="PS50966"/>
    </source>
</evidence>
<dbReference type="SMART" id="SM00487">
    <property type="entry name" value="DEXDc"/>
    <property type="match status" value="1"/>
</dbReference>
<feature type="domain" description="SWIM-type" evidence="3">
    <location>
        <begin position="54"/>
        <end position="93"/>
    </location>
</feature>
<reference evidence="6 7" key="1">
    <citation type="submission" date="2020-08" db="EMBL/GenBank/DDBJ databases">
        <title>Cohnella phylogeny.</title>
        <authorList>
            <person name="Dunlap C."/>
        </authorList>
    </citation>
    <scope>NUCLEOTIDE SEQUENCE [LARGE SCALE GENOMIC DNA]</scope>
    <source>
        <strain evidence="6 7">DSM 25239</strain>
    </source>
</reference>
<dbReference type="Gene3D" id="3.40.50.300">
    <property type="entry name" value="P-loop containing nucleotide triphosphate hydrolases"/>
    <property type="match status" value="1"/>
</dbReference>
<dbReference type="AlphaFoldDB" id="A0A841U7F2"/>
<keyword evidence="1" id="KW-0378">Hydrolase</keyword>
<dbReference type="InterPro" id="IPR013663">
    <property type="entry name" value="Helicase_SWF/SNF/SWI_bac"/>
</dbReference>
<dbReference type="SMART" id="SM00490">
    <property type="entry name" value="HELICc"/>
    <property type="match status" value="1"/>
</dbReference>
<dbReference type="InterPro" id="IPR007527">
    <property type="entry name" value="Znf_SWIM"/>
</dbReference>
<protein>
    <submittedName>
        <fullName evidence="6">DEAD/DEAH box helicase</fullName>
    </submittedName>
</protein>
<dbReference type="GO" id="GO:0016787">
    <property type="term" value="F:hydrolase activity"/>
    <property type="evidence" value="ECO:0007669"/>
    <property type="project" value="UniProtKB-KW"/>
</dbReference>
<keyword evidence="2" id="KW-0863">Zinc-finger</keyword>
<feature type="domain" description="Helicase C-terminal" evidence="5">
    <location>
        <begin position="908"/>
        <end position="1073"/>
    </location>
</feature>
<name>A0A841U7F2_9BACL</name>
<dbReference type="PANTHER" id="PTHR10799">
    <property type="entry name" value="SNF2/RAD54 HELICASE FAMILY"/>
    <property type="match status" value="1"/>
</dbReference>
<evidence type="ECO:0000259" key="4">
    <source>
        <dbReference type="PROSITE" id="PS51192"/>
    </source>
</evidence>
<evidence type="ECO:0000259" key="5">
    <source>
        <dbReference type="PROSITE" id="PS51194"/>
    </source>
</evidence>
<dbReference type="Gene3D" id="3.40.50.10810">
    <property type="entry name" value="Tandem AAA-ATPase domain"/>
    <property type="match status" value="1"/>
</dbReference>
<keyword evidence="2" id="KW-0479">Metal-binding</keyword>
<comment type="caution">
    <text evidence="6">The sequence shown here is derived from an EMBL/GenBank/DDBJ whole genome shotgun (WGS) entry which is preliminary data.</text>
</comment>
<dbReference type="SUPFAM" id="SSF52540">
    <property type="entry name" value="P-loop containing nucleoside triphosphate hydrolases"/>
    <property type="match status" value="2"/>
</dbReference>
<dbReference type="InterPro" id="IPR000330">
    <property type="entry name" value="SNF2_N"/>
</dbReference>
<keyword evidence="2" id="KW-0862">Zinc</keyword>
<dbReference type="Pfam" id="PF00176">
    <property type="entry name" value="SNF2-rel_dom"/>
    <property type="match status" value="1"/>
</dbReference>
<evidence type="ECO:0000313" key="6">
    <source>
        <dbReference type="EMBL" id="MBB6695592.1"/>
    </source>
</evidence>
<dbReference type="Proteomes" id="UP000553776">
    <property type="component" value="Unassembled WGS sequence"/>
</dbReference>
<feature type="domain" description="Helicase ATP-binding" evidence="4">
    <location>
        <begin position="636"/>
        <end position="798"/>
    </location>
</feature>
<dbReference type="PROSITE" id="PS51194">
    <property type="entry name" value="HELICASE_CTER"/>
    <property type="match status" value="1"/>
</dbReference>
<evidence type="ECO:0000256" key="2">
    <source>
        <dbReference type="PROSITE-ProRule" id="PRU00325"/>
    </source>
</evidence>
<keyword evidence="6" id="KW-0347">Helicase</keyword>
<keyword evidence="7" id="KW-1185">Reference proteome</keyword>
<dbReference type="Pfam" id="PF00271">
    <property type="entry name" value="Helicase_C"/>
    <property type="match status" value="1"/>
</dbReference>
<sequence length="1078" mass="121227">MKMNLTNDLVKQLCGRLSYERGTAYFRSGKTVLTVYDPETPLYEGTVLGGKTEYRASVRIGPNGRWAAECTCPSLGSYDLFCSHAAAVLLSALDVRKAEKTPASQPEPEERLSCEPERLESELSERVLRLFGPGGGLKEPVLRLFDEREVLGLEWTLSPVPSGNRGYLFGIAMKLGRNRLYPVSKIREFLDLAGRGEAVELNRHFVYDPGIHVFAPEDEAVLRELIRIRENEWLYREASGLFGPAARGQAAERTLLLRSPSVRTEHDGEAYDRLERSDEPLPVRFEFDQATGGGFGLQIEGLERVTAMEAYGCILQGGKLRAASPEVCRRVAELKRWVADAGVRRIPIRADEAEAYVERVLPGLMELGSVNVSPSVADKMVRTPLQAKLYLDRVKDRLLAGLEFRYGDIVIDPSEASGRRRAESRILVRDGEKERAILALMDQSFVAKTEGGYLIDGEDNEYEFLTQVVPRLEKLLRIYATSAVKERLHPGPVHPRVTVEVDERTDWLELSFDIDGIPDSAVRNVLRSLADKRKYYRLPNGALLPLENERFREIVRLLNEFGIRGKELTGSSLRLPAVRGLLLTDTGDRGSAVVLGKSLRKLIESLRNPDHSEFPVPERLHAELRDYQKYGFQWMKTLARYGFGGILADDMGLGKTVQSIAYLLSALPDIRAEGRPALVVCPASLLYNWRNELGRFAPDIRAIVADGERERRVSLLTRLDADVIITSYPLLRRDLDLYGKTEFHTILLDEAQTIKNHATQTARAAKAIRSSYRFALTGTPVENSLDDLRSIFEAVFPGLLPGRKEFAELPREAVAKRIRPFVLRRLKADVLRELPEKIETLQASELLPEQKKLYVAHLAKLQQETLKHLSVDGWKRHKMRIIAGLTRLRQLCCHPALFVEGYDGSSGKFEQLLELVEECRSAGKRMLVFSQFTEMLGLIRRELGYRGVSFFYLDGQTSASERIELSARFNEGEREAFLVSLKAGGTGLNLTGADTVILYDLWWNPAVEQQAADRAHRIGQKKVVQVIRLVAQGTVEDKMYELQRRKSNLLDEVVQAGSESLSALSEQDVRELLSLDGS</sequence>
<dbReference type="EMBL" id="JACJVR010000130">
    <property type="protein sequence ID" value="MBB6695592.1"/>
    <property type="molecule type" value="Genomic_DNA"/>
</dbReference>
<dbReference type="GO" id="GO:0004386">
    <property type="term" value="F:helicase activity"/>
    <property type="evidence" value="ECO:0007669"/>
    <property type="project" value="UniProtKB-KW"/>
</dbReference>